<name>A0AAN6Q348_9PEZI</name>
<dbReference type="AlphaFoldDB" id="A0AAN6Q348"/>
<sequence length="193" mass="22287">LTEDSIRLLRVQKGWSTDDIICYLFESYPDQERGVAYKALSYTWGGLMHMPTAGLPKVLVDGYELELTENLYTSLGHIRCHDLDVTLWVDAICINQQDPKDKGHQVKQMGKVYAGADEVLIWLGQCSDTIHALLECIAWVDARATEAQAVGSRHDWRILCRRFVSLQLESENPSELRQALRELLQRPWFRRIW</sequence>
<evidence type="ECO:0000313" key="3">
    <source>
        <dbReference type="Proteomes" id="UP001305647"/>
    </source>
</evidence>
<reference evidence="2" key="2">
    <citation type="submission" date="2023-05" db="EMBL/GenBank/DDBJ databases">
        <authorList>
            <consortium name="Lawrence Berkeley National Laboratory"/>
            <person name="Steindorff A."/>
            <person name="Hensen N."/>
            <person name="Bonometti L."/>
            <person name="Westerberg I."/>
            <person name="Brannstrom I.O."/>
            <person name="Guillou S."/>
            <person name="Cros-Aarteil S."/>
            <person name="Calhoun S."/>
            <person name="Haridas S."/>
            <person name="Kuo A."/>
            <person name="Mondo S."/>
            <person name="Pangilinan J."/>
            <person name="Riley R."/>
            <person name="Labutti K."/>
            <person name="Andreopoulos B."/>
            <person name="Lipzen A."/>
            <person name="Chen C."/>
            <person name="Yanf M."/>
            <person name="Daum C."/>
            <person name="Ng V."/>
            <person name="Clum A."/>
            <person name="Ohm R."/>
            <person name="Martin F."/>
            <person name="Silar P."/>
            <person name="Natvig D."/>
            <person name="Lalanne C."/>
            <person name="Gautier V."/>
            <person name="Ament-Velasquez S.L."/>
            <person name="Kruys A."/>
            <person name="Hutchinson M.I."/>
            <person name="Powell A.J."/>
            <person name="Barry K."/>
            <person name="Miller A.N."/>
            <person name="Grigoriev I.V."/>
            <person name="Debuchy R."/>
            <person name="Gladieux P."/>
            <person name="Thoren M.H."/>
            <person name="Johannesson H."/>
        </authorList>
    </citation>
    <scope>NUCLEOTIDE SEQUENCE</scope>
    <source>
        <strain evidence="2">CBS 757.83</strain>
    </source>
</reference>
<gene>
    <name evidence="2" type="ORF">N658DRAFT_388708</name>
</gene>
<dbReference type="Pfam" id="PF06985">
    <property type="entry name" value="HET"/>
    <property type="match status" value="1"/>
</dbReference>
<dbReference type="PANTHER" id="PTHR24148:SF78">
    <property type="entry name" value="HETEROKARYON INCOMPATIBILITY DOMAIN-CONTAINING PROTEIN"/>
    <property type="match status" value="1"/>
</dbReference>
<proteinExistence type="predicted"/>
<dbReference type="Proteomes" id="UP001305647">
    <property type="component" value="Unassembled WGS sequence"/>
</dbReference>
<feature type="domain" description="Heterokaryon incompatibility" evidence="1">
    <location>
        <begin position="37"/>
        <end position="193"/>
    </location>
</feature>
<feature type="non-terminal residue" evidence="2">
    <location>
        <position position="193"/>
    </location>
</feature>
<evidence type="ECO:0000313" key="2">
    <source>
        <dbReference type="EMBL" id="KAK4100880.1"/>
    </source>
</evidence>
<organism evidence="2 3">
    <name type="scientific">Parathielavia hyrcaniae</name>
    <dbReference type="NCBI Taxonomy" id="113614"/>
    <lineage>
        <taxon>Eukaryota</taxon>
        <taxon>Fungi</taxon>
        <taxon>Dikarya</taxon>
        <taxon>Ascomycota</taxon>
        <taxon>Pezizomycotina</taxon>
        <taxon>Sordariomycetes</taxon>
        <taxon>Sordariomycetidae</taxon>
        <taxon>Sordariales</taxon>
        <taxon>Chaetomiaceae</taxon>
        <taxon>Parathielavia</taxon>
    </lineage>
</organism>
<evidence type="ECO:0000259" key="1">
    <source>
        <dbReference type="Pfam" id="PF06985"/>
    </source>
</evidence>
<dbReference type="InterPro" id="IPR010730">
    <property type="entry name" value="HET"/>
</dbReference>
<keyword evidence="3" id="KW-1185">Reference proteome</keyword>
<comment type="caution">
    <text evidence="2">The sequence shown here is derived from an EMBL/GenBank/DDBJ whole genome shotgun (WGS) entry which is preliminary data.</text>
</comment>
<accession>A0AAN6Q348</accession>
<protein>
    <submittedName>
        <fullName evidence="2">Heterokaryon incompatibility</fullName>
    </submittedName>
</protein>
<dbReference type="InterPro" id="IPR052895">
    <property type="entry name" value="HetReg/Transcr_Mod"/>
</dbReference>
<reference evidence="2" key="1">
    <citation type="journal article" date="2023" name="Mol. Phylogenet. Evol.">
        <title>Genome-scale phylogeny and comparative genomics of the fungal order Sordariales.</title>
        <authorList>
            <person name="Hensen N."/>
            <person name="Bonometti L."/>
            <person name="Westerberg I."/>
            <person name="Brannstrom I.O."/>
            <person name="Guillou S."/>
            <person name="Cros-Aarteil S."/>
            <person name="Calhoun S."/>
            <person name="Haridas S."/>
            <person name="Kuo A."/>
            <person name="Mondo S."/>
            <person name="Pangilinan J."/>
            <person name="Riley R."/>
            <person name="LaButti K."/>
            <person name="Andreopoulos B."/>
            <person name="Lipzen A."/>
            <person name="Chen C."/>
            <person name="Yan M."/>
            <person name="Daum C."/>
            <person name="Ng V."/>
            <person name="Clum A."/>
            <person name="Steindorff A."/>
            <person name="Ohm R.A."/>
            <person name="Martin F."/>
            <person name="Silar P."/>
            <person name="Natvig D.O."/>
            <person name="Lalanne C."/>
            <person name="Gautier V."/>
            <person name="Ament-Velasquez S.L."/>
            <person name="Kruys A."/>
            <person name="Hutchinson M.I."/>
            <person name="Powell A.J."/>
            <person name="Barry K."/>
            <person name="Miller A.N."/>
            <person name="Grigoriev I.V."/>
            <person name="Debuchy R."/>
            <person name="Gladieux P."/>
            <person name="Hiltunen Thoren M."/>
            <person name="Johannesson H."/>
        </authorList>
    </citation>
    <scope>NUCLEOTIDE SEQUENCE</scope>
    <source>
        <strain evidence="2">CBS 757.83</strain>
    </source>
</reference>
<dbReference type="EMBL" id="MU863638">
    <property type="protein sequence ID" value="KAK4100880.1"/>
    <property type="molecule type" value="Genomic_DNA"/>
</dbReference>
<dbReference type="PANTHER" id="PTHR24148">
    <property type="entry name" value="ANKYRIN REPEAT DOMAIN-CONTAINING PROTEIN 39 HOMOLOG-RELATED"/>
    <property type="match status" value="1"/>
</dbReference>
<feature type="non-terminal residue" evidence="2">
    <location>
        <position position="1"/>
    </location>
</feature>